<sequence>MVKRRVKLGWWKMELWILSLEHLKSTKRSFEPRLRLRLMIEAIVMKLCSLHHLLHKNLFAVVAFVFD</sequence>
<keyword evidence="2" id="KW-1185">Reference proteome</keyword>
<proteinExistence type="predicted"/>
<organism evidence="1 2">
    <name type="scientific">Populus trichocarpa</name>
    <name type="common">Western balsam poplar</name>
    <name type="synonym">Populus balsamifera subsp. trichocarpa</name>
    <dbReference type="NCBI Taxonomy" id="3694"/>
    <lineage>
        <taxon>Eukaryota</taxon>
        <taxon>Viridiplantae</taxon>
        <taxon>Streptophyta</taxon>
        <taxon>Embryophyta</taxon>
        <taxon>Tracheophyta</taxon>
        <taxon>Spermatophyta</taxon>
        <taxon>Magnoliopsida</taxon>
        <taxon>eudicotyledons</taxon>
        <taxon>Gunneridae</taxon>
        <taxon>Pentapetalae</taxon>
        <taxon>rosids</taxon>
        <taxon>fabids</taxon>
        <taxon>Malpighiales</taxon>
        <taxon>Salicaceae</taxon>
        <taxon>Saliceae</taxon>
        <taxon>Populus</taxon>
    </lineage>
</organism>
<accession>A0A3N7GI43</accession>
<gene>
    <name evidence="1" type="ORF">POPTR_006G008250</name>
</gene>
<reference evidence="1 2" key="1">
    <citation type="journal article" date="2006" name="Science">
        <title>The genome of black cottonwood, Populus trichocarpa (Torr. &amp; Gray).</title>
        <authorList>
            <person name="Tuskan G.A."/>
            <person name="Difazio S."/>
            <person name="Jansson S."/>
            <person name="Bohlmann J."/>
            <person name="Grigoriev I."/>
            <person name="Hellsten U."/>
            <person name="Putnam N."/>
            <person name="Ralph S."/>
            <person name="Rombauts S."/>
            <person name="Salamov A."/>
            <person name="Schein J."/>
            <person name="Sterck L."/>
            <person name="Aerts A."/>
            <person name="Bhalerao R.R."/>
            <person name="Bhalerao R.P."/>
            <person name="Blaudez D."/>
            <person name="Boerjan W."/>
            <person name="Brun A."/>
            <person name="Brunner A."/>
            <person name="Busov V."/>
            <person name="Campbell M."/>
            <person name="Carlson J."/>
            <person name="Chalot M."/>
            <person name="Chapman J."/>
            <person name="Chen G.L."/>
            <person name="Cooper D."/>
            <person name="Coutinho P.M."/>
            <person name="Couturier J."/>
            <person name="Covert S."/>
            <person name="Cronk Q."/>
            <person name="Cunningham R."/>
            <person name="Davis J."/>
            <person name="Degroeve S."/>
            <person name="Dejardin A."/>
            <person name="Depamphilis C."/>
            <person name="Detter J."/>
            <person name="Dirks B."/>
            <person name="Dubchak I."/>
            <person name="Duplessis S."/>
            <person name="Ehlting J."/>
            <person name="Ellis B."/>
            <person name="Gendler K."/>
            <person name="Goodstein D."/>
            <person name="Gribskov M."/>
            <person name="Grimwood J."/>
            <person name="Groover A."/>
            <person name="Gunter L."/>
            <person name="Hamberger B."/>
            <person name="Heinze B."/>
            <person name="Helariutta Y."/>
            <person name="Henrissat B."/>
            <person name="Holligan D."/>
            <person name="Holt R."/>
            <person name="Huang W."/>
            <person name="Islam-Faridi N."/>
            <person name="Jones S."/>
            <person name="Jones-Rhoades M."/>
            <person name="Jorgensen R."/>
            <person name="Joshi C."/>
            <person name="Kangasjarvi J."/>
            <person name="Karlsson J."/>
            <person name="Kelleher C."/>
            <person name="Kirkpatrick R."/>
            <person name="Kirst M."/>
            <person name="Kohler A."/>
            <person name="Kalluri U."/>
            <person name="Larimer F."/>
            <person name="Leebens-Mack J."/>
            <person name="Leple J.C."/>
            <person name="Locascio P."/>
            <person name="Lou Y."/>
            <person name="Lucas S."/>
            <person name="Martin F."/>
            <person name="Montanini B."/>
            <person name="Napoli C."/>
            <person name="Nelson D.R."/>
            <person name="Nelson C."/>
            <person name="Nieminen K."/>
            <person name="Nilsson O."/>
            <person name="Pereda V."/>
            <person name="Peter G."/>
            <person name="Philippe R."/>
            <person name="Pilate G."/>
            <person name="Poliakov A."/>
            <person name="Razumovskaya J."/>
            <person name="Richardson P."/>
            <person name="Rinaldi C."/>
            <person name="Ritland K."/>
            <person name="Rouze P."/>
            <person name="Ryaboy D."/>
            <person name="Schmutz J."/>
            <person name="Schrader J."/>
            <person name="Segerman B."/>
            <person name="Shin H."/>
            <person name="Siddiqui A."/>
            <person name="Sterky F."/>
            <person name="Terry A."/>
            <person name="Tsai C.J."/>
            <person name="Uberbacher E."/>
            <person name="Unneberg P."/>
            <person name="Vahala J."/>
            <person name="Wall K."/>
            <person name="Wessler S."/>
            <person name="Yang G."/>
            <person name="Yin T."/>
            <person name="Douglas C."/>
            <person name="Marra M."/>
            <person name="Sandberg G."/>
            <person name="Van de Peer Y."/>
            <person name="Rokhsar D."/>
        </authorList>
    </citation>
    <scope>NUCLEOTIDE SEQUENCE [LARGE SCALE GENOMIC DNA]</scope>
    <source>
        <strain evidence="2">cv. Nisqually</strain>
    </source>
</reference>
<protein>
    <submittedName>
        <fullName evidence="1">Uncharacterized protein</fullName>
    </submittedName>
</protein>
<name>A0A3N7GI43_POPTR</name>
<dbReference type="AlphaFoldDB" id="A0A3N7GI43"/>
<dbReference type="Proteomes" id="UP000006729">
    <property type="component" value="Chromosome 6"/>
</dbReference>
<evidence type="ECO:0000313" key="1">
    <source>
        <dbReference type="EMBL" id="RQO91114.1"/>
    </source>
</evidence>
<dbReference type="EMBL" id="CM009295">
    <property type="protein sequence ID" value="RQO91114.1"/>
    <property type="molecule type" value="Genomic_DNA"/>
</dbReference>
<dbReference type="InParanoid" id="A0A3N7GI43"/>
<evidence type="ECO:0000313" key="2">
    <source>
        <dbReference type="Proteomes" id="UP000006729"/>
    </source>
</evidence>